<accession>A0ABS2AVN6</accession>
<comment type="caution">
    <text evidence="1">The sequence shown here is derived from an EMBL/GenBank/DDBJ whole genome shotgun (WGS) entry which is preliminary data.</text>
</comment>
<sequence length="229" mass="25705">MPLHAVTEVYGEPGLRRRLALELDRLPAEHRHVIADAAGWASMLHAGQRRTREPYVNHLWRVTLRMLCHYRVDDPDVLIAGLLHDAVEDQAWKIAGITGHGPPPTNEALTVIAARYTPRVARLVNAVTMPARPEGADRIHYYTTHLAHALDGEPWARVIKFSDFTDNGVGIIHTVGPLVIRSARKYRAAVPILRDLLDRPDTPLPADVKDHIRRQLDLAQRRFTAILAA</sequence>
<proteinExistence type="predicted"/>
<dbReference type="SUPFAM" id="SSF109604">
    <property type="entry name" value="HD-domain/PDEase-like"/>
    <property type="match status" value="1"/>
</dbReference>
<dbReference type="EMBL" id="JAENHP010000045">
    <property type="protein sequence ID" value="MBM2623808.1"/>
    <property type="molecule type" value="Genomic_DNA"/>
</dbReference>
<protein>
    <submittedName>
        <fullName evidence="1">HD domain-containing protein</fullName>
    </submittedName>
</protein>
<organism evidence="1 2">
    <name type="scientific">Paractinoplanes ovalisporus</name>
    <dbReference type="NCBI Taxonomy" id="2810368"/>
    <lineage>
        <taxon>Bacteria</taxon>
        <taxon>Bacillati</taxon>
        <taxon>Actinomycetota</taxon>
        <taxon>Actinomycetes</taxon>
        <taxon>Micromonosporales</taxon>
        <taxon>Micromonosporaceae</taxon>
        <taxon>Paractinoplanes</taxon>
    </lineage>
</organism>
<dbReference type="InterPro" id="IPR052194">
    <property type="entry name" value="MESH1"/>
</dbReference>
<keyword evidence="2" id="KW-1185">Reference proteome</keyword>
<dbReference type="PANTHER" id="PTHR46246">
    <property type="entry name" value="GUANOSINE-3',5'-BIS(DIPHOSPHATE) 3'-PYROPHOSPHOHYDROLASE MESH1"/>
    <property type="match status" value="1"/>
</dbReference>
<evidence type="ECO:0000313" key="2">
    <source>
        <dbReference type="Proteomes" id="UP000632138"/>
    </source>
</evidence>
<evidence type="ECO:0000313" key="1">
    <source>
        <dbReference type="EMBL" id="MBM2623808.1"/>
    </source>
</evidence>
<dbReference type="PANTHER" id="PTHR46246:SF1">
    <property type="entry name" value="GUANOSINE-3',5'-BIS(DIPHOSPHATE) 3'-PYROPHOSPHOHYDROLASE MESH1"/>
    <property type="match status" value="1"/>
</dbReference>
<dbReference type="Proteomes" id="UP000632138">
    <property type="component" value="Unassembled WGS sequence"/>
</dbReference>
<name>A0ABS2AVN6_9ACTN</name>
<gene>
    <name evidence="1" type="ORF">JIG36_50800</name>
</gene>
<reference evidence="1 2" key="1">
    <citation type="submission" date="2021-01" db="EMBL/GenBank/DDBJ databases">
        <title>Actinoplanes sp. nov. LDG1-06 isolated from lichen.</title>
        <authorList>
            <person name="Saeng-In P."/>
            <person name="Phongsopitanun W."/>
            <person name="Kanchanasin P."/>
            <person name="Yuki M."/>
            <person name="Kudo T."/>
            <person name="Ohkuma M."/>
            <person name="Tanasupawat S."/>
        </authorList>
    </citation>
    <scope>NUCLEOTIDE SEQUENCE [LARGE SCALE GENOMIC DNA]</scope>
    <source>
        <strain evidence="1 2">LDG1-06</strain>
    </source>
</reference>
<dbReference type="Gene3D" id="1.10.3210.10">
    <property type="entry name" value="Hypothetical protein af1432"/>
    <property type="match status" value="1"/>
</dbReference>